<keyword evidence="2" id="KW-1185">Reference proteome</keyword>
<organism evidence="1 2">
    <name type="scientific">Dryococelus australis</name>
    <dbReference type="NCBI Taxonomy" id="614101"/>
    <lineage>
        <taxon>Eukaryota</taxon>
        <taxon>Metazoa</taxon>
        <taxon>Ecdysozoa</taxon>
        <taxon>Arthropoda</taxon>
        <taxon>Hexapoda</taxon>
        <taxon>Insecta</taxon>
        <taxon>Pterygota</taxon>
        <taxon>Neoptera</taxon>
        <taxon>Polyneoptera</taxon>
        <taxon>Phasmatodea</taxon>
        <taxon>Verophasmatodea</taxon>
        <taxon>Anareolatae</taxon>
        <taxon>Phasmatidae</taxon>
        <taxon>Eurycanthinae</taxon>
        <taxon>Dryococelus</taxon>
    </lineage>
</organism>
<evidence type="ECO:0000313" key="1">
    <source>
        <dbReference type="EMBL" id="KAJ8893808.1"/>
    </source>
</evidence>
<proteinExistence type="predicted"/>
<comment type="caution">
    <text evidence="1">The sequence shown here is derived from an EMBL/GenBank/DDBJ whole genome shotgun (WGS) entry which is preliminary data.</text>
</comment>
<dbReference type="Proteomes" id="UP001159363">
    <property type="component" value="Chromosome 2"/>
</dbReference>
<evidence type="ECO:0000313" key="2">
    <source>
        <dbReference type="Proteomes" id="UP001159363"/>
    </source>
</evidence>
<name>A0ABQ9IAW5_9NEOP</name>
<protein>
    <submittedName>
        <fullName evidence="1">Uncharacterized protein</fullName>
    </submittedName>
</protein>
<gene>
    <name evidence="1" type="ORF">PR048_006409</name>
</gene>
<sequence>MPLLGEKIISPQQAAVIFPLKLVSHRWLENVPVAEEGFGDGKITKPTCKSFSVVRKHILRELTPLKLKVFISVAKLLQPFLTAYQTSKPTLSYLTVALKLTNSSVQKLVHFVFKGIKNQCNIMDVDLGYAAVKEQCQNLWKGVELLLFLNHGQATAEQSVSITKQRPICDFLGDIGGVKELKNLRNLCCKCTLYIHFVLRRAKTGCQNCSKERKRSEWGRNREFEIEKDIASLTQLADELAHKAEDHGGYDIDSLIKCSSPDSKRKNCPSGQLKKSVASLECP</sequence>
<dbReference type="EMBL" id="JARBHB010000002">
    <property type="protein sequence ID" value="KAJ8893808.1"/>
    <property type="molecule type" value="Genomic_DNA"/>
</dbReference>
<accession>A0ABQ9IAW5</accession>
<reference evidence="1 2" key="1">
    <citation type="submission" date="2023-02" db="EMBL/GenBank/DDBJ databases">
        <title>LHISI_Scaffold_Assembly.</title>
        <authorList>
            <person name="Stuart O.P."/>
            <person name="Cleave R."/>
            <person name="Magrath M.J.L."/>
            <person name="Mikheyev A.S."/>
        </authorList>
    </citation>
    <scope>NUCLEOTIDE SEQUENCE [LARGE SCALE GENOMIC DNA]</scope>
    <source>
        <strain evidence="1">Daus_M_001</strain>
        <tissue evidence="1">Leg muscle</tissue>
    </source>
</reference>